<proteinExistence type="predicted"/>
<dbReference type="Proteomes" id="UP001249851">
    <property type="component" value="Unassembled WGS sequence"/>
</dbReference>
<evidence type="ECO:0000313" key="3">
    <source>
        <dbReference type="Proteomes" id="UP001249851"/>
    </source>
</evidence>
<sequence>PLIYKINKNEEGKAYTLIFTCAVLRAVHLEVTRSQMAIEFQRKQNVLITRGTRPQRMISDNAAVFKTTSDWIWKLWSNEQLHDFIAAQEIQKTFNLAKSPWWRGMYDGHRKAHEQSSTDSHRVKRLEAHVPEVGEIVLILGEEKNRGRWKKGKVIRIVKGTDDVARGVILLHKGKQLERPIQSVCPLEIRSARRA</sequence>
<feature type="domain" description="DUF5641" evidence="1">
    <location>
        <begin position="129"/>
        <end position="187"/>
    </location>
</feature>
<dbReference type="GO" id="GO:0003676">
    <property type="term" value="F:nucleic acid binding"/>
    <property type="evidence" value="ECO:0007669"/>
    <property type="project" value="InterPro"/>
</dbReference>
<dbReference type="PANTHER" id="PTHR47331">
    <property type="entry name" value="PHD-TYPE DOMAIN-CONTAINING PROTEIN"/>
    <property type="match status" value="1"/>
</dbReference>
<protein>
    <recommendedName>
        <fullName evidence="1">DUF5641 domain-containing protein</fullName>
    </recommendedName>
</protein>
<dbReference type="InterPro" id="IPR040676">
    <property type="entry name" value="DUF5641"/>
</dbReference>
<dbReference type="Pfam" id="PF18701">
    <property type="entry name" value="DUF5641"/>
    <property type="match status" value="1"/>
</dbReference>
<keyword evidence="3" id="KW-1185">Reference proteome</keyword>
<name>A0AAD9PXY0_ACRCE</name>
<dbReference type="EMBL" id="JARQWQ010000101">
    <property type="protein sequence ID" value="KAK2551123.1"/>
    <property type="molecule type" value="Genomic_DNA"/>
</dbReference>
<reference evidence="2" key="2">
    <citation type="journal article" date="2023" name="Science">
        <title>Genomic signatures of disease resistance in endangered staghorn corals.</title>
        <authorList>
            <person name="Vollmer S.V."/>
            <person name="Selwyn J.D."/>
            <person name="Despard B.A."/>
            <person name="Roesel C.L."/>
        </authorList>
    </citation>
    <scope>NUCLEOTIDE SEQUENCE</scope>
    <source>
        <strain evidence="2">K2</strain>
    </source>
</reference>
<feature type="non-terminal residue" evidence="2">
    <location>
        <position position="1"/>
    </location>
</feature>
<organism evidence="2 3">
    <name type="scientific">Acropora cervicornis</name>
    <name type="common">Staghorn coral</name>
    <dbReference type="NCBI Taxonomy" id="6130"/>
    <lineage>
        <taxon>Eukaryota</taxon>
        <taxon>Metazoa</taxon>
        <taxon>Cnidaria</taxon>
        <taxon>Anthozoa</taxon>
        <taxon>Hexacorallia</taxon>
        <taxon>Scleractinia</taxon>
        <taxon>Astrocoeniina</taxon>
        <taxon>Acroporidae</taxon>
        <taxon>Acropora</taxon>
    </lineage>
</organism>
<evidence type="ECO:0000259" key="1">
    <source>
        <dbReference type="Pfam" id="PF18701"/>
    </source>
</evidence>
<dbReference type="InterPro" id="IPR036397">
    <property type="entry name" value="RNaseH_sf"/>
</dbReference>
<evidence type="ECO:0000313" key="2">
    <source>
        <dbReference type="EMBL" id="KAK2551123.1"/>
    </source>
</evidence>
<dbReference type="Gene3D" id="3.30.420.10">
    <property type="entry name" value="Ribonuclease H-like superfamily/Ribonuclease H"/>
    <property type="match status" value="1"/>
</dbReference>
<dbReference type="AlphaFoldDB" id="A0AAD9PXY0"/>
<accession>A0AAD9PXY0</accession>
<gene>
    <name evidence="2" type="ORF">P5673_028049</name>
</gene>
<comment type="caution">
    <text evidence="2">The sequence shown here is derived from an EMBL/GenBank/DDBJ whole genome shotgun (WGS) entry which is preliminary data.</text>
</comment>
<reference evidence="2" key="1">
    <citation type="journal article" date="2023" name="G3 (Bethesda)">
        <title>Whole genome assembly and annotation of the endangered Caribbean coral Acropora cervicornis.</title>
        <authorList>
            <person name="Selwyn J.D."/>
            <person name="Vollmer S.V."/>
        </authorList>
    </citation>
    <scope>NUCLEOTIDE SEQUENCE</scope>
    <source>
        <strain evidence="2">K2</strain>
    </source>
</reference>